<comment type="caution">
    <text evidence="1">The sequence shown here is derived from an EMBL/GenBank/DDBJ whole genome shotgun (WGS) entry which is preliminary data.</text>
</comment>
<dbReference type="Proteomes" id="UP000658131">
    <property type="component" value="Unassembled WGS sequence"/>
</dbReference>
<evidence type="ECO:0000313" key="1">
    <source>
        <dbReference type="EMBL" id="MBC8577834.1"/>
    </source>
</evidence>
<keyword evidence="2" id="KW-1185">Reference proteome</keyword>
<protein>
    <submittedName>
        <fullName evidence="1">Uncharacterized protein</fullName>
    </submittedName>
</protein>
<gene>
    <name evidence="1" type="ORF">H8717_15720</name>
</gene>
<name>A0ABR7NN36_9FIRM</name>
<evidence type="ECO:0000313" key="2">
    <source>
        <dbReference type="Proteomes" id="UP000658131"/>
    </source>
</evidence>
<proteinExistence type="predicted"/>
<dbReference type="EMBL" id="JACRTB010000056">
    <property type="protein sequence ID" value="MBC8577834.1"/>
    <property type="molecule type" value="Genomic_DNA"/>
</dbReference>
<sequence length="109" mass="11907">MDGSLYNDFEYYPGARGENFRVSVYNAGMLGSAVSWDDRYTPVKTDENAETATCRVRYQNGGASGTTEYNDGVLTYDIGLLRYIGVELVGGALEESALQELAESIALSR</sequence>
<reference evidence="1 2" key="1">
    <citation type="submission" date="2020-08" db="EMBL/GenBank/DDBJ databases">
        <title>Genome public.</title>
        <authorList>
            <person name="Liu C."/>
            <person name="Sun Q."/>
        </authorList>
    </citation>
    <scope>NUCLEOTIDE SEQUENCE [LARGE SCALE GENOMIC DNA]</scope>
    <source>
        <strain evidence="1 2">BX1</strain>
    </source>
</reference>
<dbReference type="RefSeq" id="WP_262401180.1">
    <property type="nucleotide sequence ID" value="NZ_JACRTB010000056.1"/>
</dbReference>
<organism evidence="1 2">
    <name type="scientific">Yanshouia hominis</name>
    <dbReference type="NCBI Taxonomy" id="2763673"/>
    <lineage>
        <taxon>Bacteria</taxon>
        <taxon>Bacillati</taxon>
        <taxon>Bacillota</taxon>
        <taxon>Clostridia</taxon>
        <taxon>Eubacteriales</taxon>
        <taxon>Oscillospiraceae</taxon>
        <taxon>Yanshouia</taxon>
    </lineage>
</organism>
<accession>A0ABR7NN36</accession>